<sequence>MEPFIKSYQFNYIRNQTFVLINAKATVNDKGVLDALQSLTVEKVFHLFEDINLEQKQIITNVLEIEDKGKAETELAALKSYVVPFVELSDSQIKKLFPKVKKLKTPDIGDIDLKEISYLGWDDHGTNRKYIVTKYEGEIIGIEGTFHPISQKGICTLCNNHDHVGLFTSKTKGSQKDTFVKRGNYICQDSQTCNQHLYSLEKLHDFIGRLIK</sequence>
<comment type="caution">
    <text evidence="3">The sequence shown here is derived from an EMBL/GenBank/DDBJ whole genome shotgun (WGS) entry which is preliminary data.</text>
</comment>
<evidence type="ECO:0000259" key="2">
    <source>
        <dbReference type="Pfam" id="PF16571"/>
    </source>
</evidence>
<name>A0A841PYH1_9BACI</name>
<accession>A0A841PYH1</accession>
<feature type="domain" description="Elongation factor G-binding protein N-terminal" evidence="1">
    <location>
        <begin position="4"/>
        <end position="85"/>
    </location>
</feature>
<feature type="domain" description="Elongation factor G-binding protein C-terminal treble-clef zinc-finger" evidence="2">
    <location>
        <begin position="100"/>
        <end position="195"/>
    </location>
</feature>
<protein>
    <recommendedName>
        <fullName evidence="5">Elongation factor G-binding protein</fullName>
    </recommendedName>
</protein>
<dbReference type="InterPro" id="IPR032330">
    <property type="entry name" value="EF-G-binding_C"/>
</dbReference>
<reference evidence="3 4" key="1">
    <citation type="submission" date="2020-08" db="EMBL/GenBank/DDBJ databases">
        <title>Genomic Encyclopedia of Type Strains, Phase IV (KMG-IV): sequencing the most valuable type-strain genomes for metagenomic binning, comparative biology and taxonomic classification.</title>
        <authorList>
            <person name="Goeker M."/>
        </authorList>
    </citation>
    <scope>NUCLEOTIDE SEQUENCE [LARGE SCALE GENOMIC DNA]</scope>
    <source>
        <strain evidence="3 4">DSM 19612</strain>
    </source>
</reference>
<dbReference type="Pfam" id="PF07299">
    <property type="entry name" value="EF-G-binding_N"/>
    <property type="match status" value="1"/>
</dbReference>
<proteinExistence type="predicted"/>
<evidence type="ECO:0008006" key="5">
    <source>
        <dbReference type="Google" id="ProtNLM"/>
    </source>
</evidence>
<evidence type="ECO:0000313" key="4">
    <source>
        <dbReference type="Proteomes" id="UP000581688"/>
    </source>
</evidence>
<dbReference type="AlphaFoldDB" id="A0A841PYH1"/>
<dbReference type="Pfam" id="PF16571">
    <property type="entry name" value="FBP_C"/>
    <property type="match status" value="1"/>
</dbReference>
<dbReference type="Proteomes" id="UP000581688">
    <property type="component" value="Unassembled WGS sequence"/>
</dbReference>
<organism evidence="3 4">
    <name type="scientific">Salirhabdus euzebyi</name>
    <dbReference type="NCBI Taxonomy" id="394506"/>
    <lineage>
        <taxon>Bacteria</taxon>
        <taxon>Bacillati</taxon>
        <taxon>Bacillota</taxon>
        <taxon>Bacilli</taxon>
        <taxon>Bacillales</taxon>
        <taxon>Bacillaceae</taxon>
        <taxon>Salirhabdus</taxon>
    </lineage>
</organism>
<evidence type="ECO:0000313" key="3">
    <source>
        <dbReference type="EMBL" id="MBB6452716.1"/>
    </source>
</evidence>
<keyword evidence="4" id="KW-1185">Reference proteome</keyword>
<dbReference type="Gene3D" id="1.20.1280.250">
    <property type="match status" value="1"/>
</dbReference>
<dbReference type="RefSeq" id="WP_174495277.1">
    <property type="nucleotide sequence ID" value="NZ_CADDWK010000003.1"/>
</dbReference>
<dbReference type="InterPro" id="IPR010841">
    <property type="entry name" value="EF-G-binding_N"/>
</dbReference>
<gene>
    <name evidence="3" type="ORF">HNQ94_001162</name>
</gene>
<dbReference type="CDD" id="cd16342">
    <property type="entry name" value="FusC_FusB"/>
    <property type="match status" value="1"/>
</dbReference>
<dbReference type="InterPro" id="IPR038344">
    <property type="entry name" value="EF-G_N_sf"/>
</dbReference>
<dbReference type="EMBL" id="JACHGH010000003">
    <property type="protein sequence ID" value="MBB6452716.1"/>
    <property type="molecule type" value="Genomic_DNA"/>
</dbReference>
<evidence type="ECO:0000259" key="1">
    <source>
        <dbReference type="Pfam" id="PF07299"/>
    </source>
</evidence>